<dbReference type="RefSeq" id="WP_169574955.1">
    <property type="nucleotide sequence ID" value="NZ_JABBFV010000023.1"/>
</dbReference>
<keyword evidence="10 11" id="KW-0998">Cell outer membrane</keyword>
<feature type="region of interest" description="Disordered" evidence="13">
    <location>
        <begin position="311"/>
        <end position="337"/>
    </location>
</feature>
<dbReference type="SUPFAM" id="SSF56935">
    <property type="entry name" value="Porins"/>
    <property type="match status" value="1"/>
</dbReference>
<dbReference type="Gene3D" id="2.40.170.20">
    <property type="entry name" value="TonB-dependent receptor, beta-barrel domain"/>
    <property type="match status" value="1"/>
</dbReference>
<dbReference type="EMBL" id="JABBFV010000023">
    <property type="protein sequence ID" value="NML12605.1"/>
    <property type="molecule type" value="Genomic_DNA"/>
</dbReference>
<dbReference type="InterPro" id="IPR012910">
    <property type="entry name" value="Plug_dom"/>
</dbReference>
<feature type="chain" id="PRO_5030619944" evidence="14">
    <location>
        <begin position="24"/>
        <end position="718"/>
    </location>
</feature>
<dbReference type="InterPro" id="IPR036942">
    <property type="entry name" value="Beta-barrel_TonB_sf"/>
</dbReference>
<evidence type="ECO:0000256" key="8">
    <source>
        <dbReference type="ARBA" id="ARBA00023077"/>
    </source>
</evidence>
<evidence type="ECO:0000256" key="5">
    <source>
        <dbReference type="ARBA" id="ARBA00022692"/>
    </source>
</evidence>
<dbReference type="InterPro" id="IPR000531">
    <property type="entry name" value="Beta-barrel_TonB"/>
</dbReference>
<evidence type="ECO:0000259" key="15">
    <source>
        <dbReference type="Pfam" id="PF00593"/>
    </source>
</evidence>
<dbReference type="PANTHER" id="PTHR32552">
    <property type="entry name" value="FERRICHROME IRON RECEPTOR-RELATED"/>
    <property type="match status" value="1"/>
</dbReference>
<dbReference type="CDD" id="cd01347">
    <property type="entry name" value="ligand_gated_channel"/>
    <property type="match status" value="1"/>
</dbReference>
<dbReference type="GO" id="GO:0006826">
    <property type="term" value="P:iron ion transport"/>
    <property type="evidence" value="ECO:0007669"/>
    <property type="project" value="UniProtKB-KW"/>
</dbReference>
<keyword evidence="6" id="KW-0408">Iron</keyword>
<evidence type="ECO:0000256" key="11">
    <source>
        <dbReference type="PROSITE-ProRule" id="PRU01360"/>
    </source>
</evidence>
<evidence type="ECO:0000259" key="16">
    <source>
        <dbReference type="Pfam" id="PF07715"/>
    </source>
</evidence>
<dbReference type="GO" id="GO:0009279">
    <property type="term" value="C:cell outer membrane"/>
    <property type="evidence" value="ECO:0007669"/>
    <property type="project" value="UniProtKB-SubCell"/>
</dbReference>
<keyword evidence="2 11" id="KW-0813">Transport</keyword>
<keyword evidence="18" id="KW-1185">Reference proteome</keyword>
<proteinExistence type="inferred from homology"/>
<dbReference type="Pfam" id="PF07715">
    <property type="entry name" value="Plug"/>
    <property type="match status" value="1"/>
</dbReference>
<keyword evidence="3 11" id="KW-1134">Transmembrane beta strand</keyword>
<evidence type="ECO:0000256" key="3">
    <source>
        <dbReference type="ARBA" id="ARBA00022452"/>
    </source>
</evidence>
<evidence type="ECO:0000256" key="10">
    <source>
        <dbReference type="ARBA" id="ARBA00023237"/>
    </source>
</evidence>
<comment type="caution">
    <text evidence="17">The sequence shown here is derived from an EMBL/GenBank/DDBJ whole genome shotgun (WGS) entry which is preliminary data.</text>
</comment>
<evidence type="ECO:0000256" key="9">
    <source>
        <dbReference type="ARBA" id="ARBA00023136"/>
    </source>
</evidence>
<keyword evidence="8 12" id="KW-0798">TonB box</keyword>
<evidence type="ECO:0000256" key="1">
    <source>
        <dbReference type="ARBA" id="ARBA00004571"/>
    </source>
</evidence>
<comment type="subcellular location">
    <subcellularLocation>
        <location evidence="1 11">Cell outer membrane</location>
        <topology evidence="1 11">Multi-pass membrane protein</topology>
    </subcellularLocation>
</comment>
<protein>
    <submittedName>
        <fullName evidence="17">TonB-dependent receptor</fullName>
    </submittedName>
</protein>
<evidence type="ECO:0000256" key="7">
    <source>
        <dbReference type="ARBA" id="ARBA00023065"/>
    </source>
</evidence>
<comment type="similarity">
    <text evidence="11 12">Belongs to the TonB-dependent receptor family.</text>
</comment>
<dbReference type="Proteomes" id="UP000519023">
    <property type="component" value="Unassembled WGS sequence"/>
</dbReference>
<keyword evidence="14" id="KW-0732">Signal</keyword>
<dbReference type="InterPro" id="IPR039426">
    <property type="entry name" value="TonB-dep_rcpt-like"/>
</dbReference>
<keyword evidence="17" id="KW-0675">Receptor</keyword>
<dbReference type="Pfam" id="PF00593">
    <property type="entry name" value="TonB_dep_Rec_b-barrel"/>
    <property type="match status" value="1"/>
</dbReference>
<keyword evidence="4" id="KW-0410">Iron transport</keyword>
<feature type="signal peptide" evidence="14">
    <location>
        <begin position="1"/>
        <end position="23"/>
    </location>
</feature>
<feature type="domain" description="TonB-dependent receptor-like beta-barrel" evidence="15">
    <location>
        <begin position="245"/>
        <end position="676"/>
    </location>
</feature>
<sequence length="718" mass="77394">MTLKALLFAGVAIAVPFPFVAQAQQVSAADARSSDIIVTARKRQETLLDVPVAVTAISGDTLARRNINSVREAAALSPGLNISSDGAGRAFVSIRGVGVTLVSSVQPGVGLFVDGIYRPNTAYLNNPLLDVERIEVLRGPQGTLYGKNTLGGAINVITRQPGNDFEARGAASYAGPDNSWLVSGSVSAPIVQDKLAIRVGGSHREQDGFINNINIGGKANRFNTDSLSTTIRATPGEELTIVVNGYYDWVKGANVPYARVAGPTDYSRNNQFDTLGTTTYKYRGVNARIETPIDAINTKVSLLAAYDARDTSAPDTDGDFGPSDATTPVPAVRQSSSDRLRTKTLELRFDTEYSDQFSTLVGLFYSRETTRANQLTNIQLTLPLPTGPFPVAINNRAQNATKADTYAAFGTAFWKPNADWEVALGLRYDHEDRSSVGSVNGGAPSPVGLKSNEVEPRLSVTRHWNRELMSYASVARGYRGGGFNAVTAPVRVYKGDSAWTYEIGTKYASADRRLTLSGDIFYSDYKDYIGLNSIAPASTGGLVTVDLNSGDVESYGAEVEFAFKPVEQWTLSGGLTYMHARLTDSSPYTAITGRTLSSDRLTFQPDWMLSLSSDYVVPLGDDNSLTFNAGLTGKGKRLAGTLNETTPTFLKSYILANGSITYRSGGIELAVFGTNLFNKKYFDAYIEKTTLILAGLPASDLGIIGDRRRYGVRASFRF</sequence>
<evidence type="ECO:0000313" key="18">
    <source>
        <dbReference type="Proteomes" id="UP000519023"/>
    </source>
</evidence>
<feature type="domain" description="TonB-dependent receptor plug" evidence="16">
    <location>
        <begin position="47"/>
        <end position="153"/>
    </location>
</feature>
<evidence type="ECO:0000256" key="14">
    <source>
        <dbReference type="SAM" id="SignalP"/>
    </source>
</evidence>
<accession>A0A7X9WZC4</accession>
<organism evidence="17 18">
    <name type="scientific">Sphingobium psychrophilum</name>
    <dbReference type="NCBI Taxonomy" id="2728834"/>
    <lineage>
        <taxon>Bacteria</taxon>
        <taxon>Pseudomonadati</taxon>
        <taxon>Pseudomonadota</taxon>
        <taxon>Alphaproteobacteria</taxon>
        <taxon>Sphingomonadales</taxon>
        <taxon>Sphingomonadaceae</taxon>
        <taxon>Sphingobium</taxon>
    </lineage>
</organism>
<evidence type="ECO:0000256" key="2">
    <source>
        <dbReference type="ARBA" id="ARBA00022448"/>
    </source>
</evidence>
<keyword evidence="5 11" id="KW-0812">Transmembrane</keyword>
<reference evidence="17 18" key="1">
    <citation type="submission" date="2020-04" db="EMBL/GenBank/DDBJ databases">
        <title>Sphingobium sp. AR-3-1 isolated from Arctic soil.</title>
        <authorList>
            <person name="Dahal R.H."/>
            <person name="Chaudhary D.K."/>
        </authorList>
    </citation>
    <scope>NUCLEOTIDE SEQUENCE [LARGE SCALE GENOMIC DNA]</scope>
    <source>
        <strain evidence="17 18">AR-3-1</strain>
    </source>
</reference>
<dbReference type="PANTHER" id="PTHR32552:SF81">
    <property type="entry name" value="TONB-DEPENDENT OUTER MEMBRANE RECEPTOR"/>
    <property type="match status" value="1"/>
</dbReference>
<evidence type="ECO:0000256" key="6">
    <source>
        <dbReference type="ARBA" id="ARBA00023004"/>
    </source>
</evidence>
<keyword evidence="9 11" id="KW-0472">Membrane</keyword>
<evidence type="ECO:0000256" key="4">
    <source>
        <dbReference type="ARBA" id="ARBA00022496"/>
    </source>
</evidence>
<evidence type="ECO:0000313" key="17">
    <source>
        <dbReference type="EMBL" id="NML12605.1"/>
    </source>
</evidence>
<evidence type="ECO:0000256" key="12">
    <source>
        <dbReference type="RuleBase" id="RU003357"/>
    </source>
</evidence>
<dbReference type="PROSITE" id="PS52016">
    <property type="entry name" value="TONB_DEPENDENT_REC_3"/>
    <property type="match status" value="1"/>
</dbReference>
<dbReference type="AlphaFoldDB" id="A0A7X9WZC4"/>
<evidence type="ECO:0000256" key="13">
    <source>
        <dbReference type="SAM" id="MobiDB-lite"/>
    </source>
</evidence>
<keyword evidence="7" id="KW-0406">Ion transport</keyword>
<name>A0A7X9WZC4_9SPHN</name>
<gene>
    <name evidence="17" type="ORF">HHL08_21145</name>
</gene>